<reference evidence="1 2" key="1">
    <citation type="submission" date="2018-02" db="EMBL/GenBank/DDBJ databases">
        <authorList>
            <person name="Cohen D.B."/>
            <person name="Kent A.D."/>
        </authorList>
    </citation>
    <scope>NUCLEOTIDE SEQUENCE [LARGE SCALE GENOMIC DNA]</scope>
    <source>
        <strain evidence="1 2">CCAP 1448/3</strain>
    </source>
</reference>
<dbReference type="AlphaFoldDB" id="A0A2T1BWU6"/>
<proteinExistence type="predicted"/>
<comment type="caution">
    <text evidence="1">The sequence shown here is derived from an EMBL/GenBank/DDBJ whole genome shotgun (WGS) entry which is preliminary data.</text>
</comment>
<organism evidence="1 2">
    <name type="scientific">Merismopedia glauca CCAP 1448/3</name>
    <dbReference type="NCBI Taxonomy" id="1296344"/>
    <lineage>
        <taxon>Bacteria</taxon>
        <taxon>Bacillati</taxon>
        <taxon>Cyanobacteriota</taxon>
        <taxon>Cyanophyceae</taxon>
        <taxon>Synechococcales</taxon>
        <taxon>Merismopediaceae</taxon>
        <taxon>Merismopedia</taxon>
    </lineage>
</organism>
<evidence type="ECO:0000313" key="2">
    <source>
        <dbReference type="Proteomes" id="UP000238762"/>
    </source>
</evidence>
<dbReference type="Proteomes" id="UP000238762">
    <property type="component" value="Unassembled WGS sequence"/>
</dbReference>
<accession>A0A2T1BWU6</accession>
<sequence length="90" mass="10258">MPKLIALTLILCACNWKYEIVLCQPRQCHAGGKYTIVFIDPKGQKYSLDNCRMHLPTKKAATAWAREFKLEPHKVLEDGTKPSDCLKLIN</sequence>
<keyword evidence="2" id="KW-1185">Reference proteome</keyword>
<dbReference type="RefSeq" id="WP_106291890.1">
    <property type="nucleotide sequence ID" value="NZ_CAWNTC010000010.1"/>
</dbReference>
<protein>
    <submittedName>
        <fullName evidence="1">Uncharacterized protein</fullName>
    </submittedName>
</protein>
<reference evidence="1 2" key="2">
    <citation type="submission" date="2018-03" db="EMBL/GenBank/DDBJ databases">
        <title>The ancient ancestry and fast evolution of plastids.</title>
        <authorList>
            <person name="Moore K.R."/>
            <person name="Magnabosco C."/>
            <person name="Momper L."/>
            <person name="Gold D.A."/>
            <person name="Bosak T."/>
            <person name="Fournier G.P."/>
        </authorList>
    </citation>
    <scope>NUCLEOTIDE SEQUENCE [LARGE SCALE GENOMIC DNA]</scope>
    <source>
        <strain evidence="1 2">CCAP 1448/3</strain>
    </source>
</reference>
<dbReference type="EMBL" id="PVWJ01000203">
    <property type="protein sequence ID" value="PSB00486.1"/>
    <property type="molecule type" value="Genomic_DNA"/>
</dbReference>
<name>A0A2T1BWU6_9CYAN</name>
<evidence type="ECO:0000313" key="1">
    <source>
        <dbReference type="EMBL" id="PSB00486.1"/>
    </source>
</evidence>
<gene>
    <name evidence="1" type="ORF">C7B64_23275</name>
</gene>